<evidence type="ECO:0000313" key="3">
    <source>
        <dbReference type="Proteomes" id="UP001139887"/>
    </source>
</evidence>
<dbReference type="EMBL" id="JANBUW010000016">
    <property type="protein sequence ID" value="KAJ2851175.1"/>
    <property type="molecule type" value="Genomic_DNA"/>
</dbReference>
<protein>
    <recommendedName>
        <fullName evidence="4">AAA-ATPase-like domain-containing protein</fullName>
    </recommendedName>
</protein>
<reference evidence="2" key="1">
    <citation type="submission" date="2022-07" db="EMBL/GenBank/DDBJ databases">
        <title>Phylogenomic reconstructions and comparative analyses of Kickxellomycotina fungi.</title>
        <authorList>
            <person name="Reynolds N.K."/>
            <person name="Stajich J.E."/>
            <person name="Barry K."/>
            <person name="Grigoriev I.V."/>
            <person name="Crous P."/>
            <person name="Smith M.E."/>
        </authorList>
    </citation>
    <scope>NUCLEOTIDE SEQUENCE</scope>
    <source>
        <strain evidence="2">NRRL 1566</strain>
    </source>
</reference>
<dbReference type="AlphaFoldDB" id="A0A9W8M0Y3"/>
<evidence type="ECO:0000313" key="2">
    <source>
        <dbReference type="EMBL" id="KAJ2851175.1"/>
    </source>
</evidence>
<dbReference type="PANTHER" id="PTHR34825">
    <property type="entry name" value="CONSERVED PROTEIN, WITH A WEAK D-GALACTARATE DEHYDRATASE/ALTRONATE HYDROLASE DOMAIN"/>
    <property type="match status" value="1"/>
</dbReference>
<proteinExistence type="predicted"/>
<comment type="caution">
    <text evidence="2">The sequence shown here is derived from an EMBL/GenBank/DDBJ whole genome shotgun (WGS) entry which is preliminary data.</text>
</comment>
<evidence type="ECO:0000256" key="1">
    <source>
        <dbReference type="SAM" id="MobiDB-lite"/>
    </source>
</evidence>
<evidence type="ECO:0008006" key="4">
    <source>
        <dbReference type="Google" id="ProtNLM"/>
    </source>
</evidence>
<keyword evidence="3" id="KW-1185">Reference proteome</keyword>
<dbReference type="Proteomes" id="UP001139887">
    <property type="component" value="Unassembled WGS sequence"/>
</dbReference>
<dbReference type="PANTHER" id="PTHR34825:SF1">
    <property type="entry name" value="AAA-ATPASE-LIKE DOMAIN-CONTAINING PROTEIN"/>
    <property type="match status" value="1"/>
</dbReference>
<accession>A0A9W8M0Y3</accession>
<name>A0A9W8M0Y3_9FUNG</name>
<organism evidence="2 3">
    <name type="scientific">Coemansia brasiliensis</name>
    <dbReference type="NCBI Taxonomy" id="2650707"/>
    <lineage>
        <taxon>Eukaryota</taxon>
        <taxon>Fungi</taxon>
        <taxon>Fungi incertae sedis</taxon>
        <taxon>Zoopagomycota</taxon>
        <taxon>Kickxellomycotina</taxon>
        <taxon>Kickxellomycetes</taxon>
        <taxon>Kickxellales</taxon>
        <taxon>Kickxellaceae</taxon>
        <taxon>Coemansia</taxon>
    </lineage>
</organism>
<dbReference type="OrthoDB" id="5584915at2759"/>
<gene>
    <name evidence="2" type="ORF">IWW36_001314</name>
</gene>
<sequence>MSTEDYPRNNIRSSSDKGAPVDWSPTKIHGSNVEYADFKCGVNYDRLFVDKTLICKAFFDIKESVVCVSAPARFGKTTNTDILEKFFHILTFDDMKESGPFFNYREPPGPFDLETARANRAKLFEQTLLHESQPSFFSEHFCRYPVIYINFMVTRYDSEKPEYFYKRLLFNMLTSVQHWTNMLNCSGFNDKQKEQYEALKAMNASVSADLKKSFDNWQNYKNSPKALFACLSDFVASLSSERYIIIIESCDMPFIELQGKPWEQGMRPILLELFTQMLKDNDRLLKALLLGTYAIPLNYLGLDSLNIIPAFNGCSQQQVEYPLTNEQAIASMFGFTASEIYAIAGRMNLNEQDKQLLNYYGGYNFGFKDARFNCAQVISCLTKIKKHPNDQLDTAQSNPIQKYKDNLNMLRLPISKAHDIVKSITRKPSPELLMLVLRLISDYDNGTSSCFFWSTAELKAERCQHADDSLSNFSLDLLAYLGNTTAESSLDAIMTLFVCLGYLTIGGNNALRIPSGCMRDMWESLRLLATFGTAVQVQQDAQQHRLIGSLYNSEVDLLCHEFTSALQQISADGQNYSQQVQLEFICRSLLSKLSTMRYTFEHRLANLKYDAQFLLDPQFDKPWSFTLLPFGRYIQILTVTLCFKRSSSLAASEEQTKIDVASSHHNSNAQHHLQLNLVVVIDKDNAAVLKSSE</sequence>
<feature type="region of interest" description="Disordered" evidence="1">
    <location>
        <begin position="1"/>
        <end position="23"/>
    </location>
</feature>